<dbReference type="InterPro" id="IPR004797">
    <property type="entry name" value="Competence_ComEC/Rec2"/>
</dbReference>
<evidence type="ECO:0000313" key="9">
    <source>
        <dbReference type="Proteomes" id="UP000033558"/>
    </source>
</evidence>
<dbReference type="PANTHER" id="PTHR30619:SF7">
    <property type="entry name" value="BETA-LACTAMASE DOMAIN PROTEIN"/>
    <property type="match status" value="1"/>
</dbReference>
<reference evidence="8 9" key="1">
    <citation type="submission" date="2015-01" db="EMBL/GenBank/DDBJ databases">
        <title>Comparative genomics of the lactic acid bacteria isolated from the honey bee gut.</title>
        <authorList>
            <person name="Ellegaard K.M."/>
            <person name="Tamarit D."/>
            <person name="Javelind E."/>
            <person name="Olofsson T."/>
            <person name="Andersson S.G."/>
            <person name="Vasquez A."/>
        </authorList>
    </citation>
    <scope>NUCLEOTIDE SEQUENCE [LARGE SCALE GENOMIC DNA]</scope>
    <source>
        <strain evidence="8 9">Bin4</strain>
    </source>
</reference>
<feature type="transmembrane region" description="Helical" evidence="6">
    <location>
        <begin position="425"/>
        <end position="447"/>
    </location>
</feature>
<dbReference type="PANTHER" id="PTHR30619">
    <property type="entry name" value="DNA INTERNALIZATION/COMPETENCE PROTEIN COMEC/REC2"/>
    <property type="match status" value="1"/>
</dbReference>
<evidence type="ECO:0000256" key="1">
    <source>
        <dbReference type="ARBA" id="ARBA00004651"/>
    </source>
</evidence>
<dbReference type="GO" id="GO:0005886">
    <property type="term" value="C:plasma membrane"/>
    <property type="evidence" value="ECO:0007669"/>
    <property type="project" value="UniProtKB-SubCell"/>
</dbReference>
<gene>
    <name evidence="8" type="ORF">JG30_09240</name>
</gene>
<dbReference type="GO" id="GO:0030420">
    <property type="term" value="P:establishment of competence for transformation"/>
    <property type="evidence" value="ECO:0007669"/>
    <property type="project" value="InterPro"/>
</dbReference>
<keyword evidence="5 6" id="KW-0472">Membrane</keyword>
<dbReference type="AlphaFoldDB" id="A0A0F4LWF0"/>
<evidence type="ECO:0000259" key="7">
    <source>
        <dbReference type="SMART" id="SM00849"/>
    </source>
</evidence>
<dbReference type="SUPFAM" id="SSF56281">
    <property type="entry name" value="Metallo-hydrolase/oxidoreductase"/>
    <property type="match status" value="1"/>
</dbReference>
<evidence type="ECO:0000256" key="6">
    <source>
        <dbReference type="SAM" id="Phobius"/>
    </source>
</evidence>
<feature type="transmembrane region" description="Helical" evidence="6">
    <location>
        <begin position="221"/>
        <end position="240"/>
    </location>
</feature>
<name>A0A0F4LWF0_9LACO</name>
<sequence length="742" mass="85863">MKVSKINLAFNSGWFFVLALTVQISIAIRVNHWLWGLAYLIILNTLLKNRCYPILIEVLVLTGISWWCLDLQVAAKPTMHQIIVQPDQWHYRNHWVSGVGQLPTGQKVRFGGPSDHKWPASAHKIMLYGDWHWQRLTPATNPGEFDFQKYNHYQKIDYQAQIQTWQVRYQPRSLKPIDCLHRWRFYCLQFLKPLPHWLRVNASSLLWGYFPNEEVDLRQGLTNLGIIHIFSISGLHVYLLVDLLYQLTAKLRLPQNYVEWFLVVSLPAFAVLAGSGVGIWRACGLQIIRILQSKLHWQLSRHDVFGIVLLVQTFLEPYVLFTLAGQLSYLLSYGLIVARQRKSWQRSLLINFLSMPILLYHNYTFSWLTFGANLVLTPVFEKIIIPLTLLSLLCVNCPLILAGLEQLFKGVYAPIQGLAHANWSQITFGHISVFLTVLLMIVTLLWLNEKSSHWYRLLAVVYLGIFIVNHCPLSGEVSIIDIGQGDSILITTPFLRKTCLIDTGGKLQFGRHLAQTHRVEQITIPYLHYRGITHLDYVFLSHQDADHIGDLAILLKNFPVREVCFAQGMEHSRALVRQLQPFAQQVHYQTLKVNDELKLKKYCKFLVLWPKRLSTGVNEDSLTLLIQIQNTKWLFSGDLNRENELKLFTHIPHLDYVKAGHHGSKTASDPQFLKQAHPRLVLISAGRKNRYGHPHPETLHTLKKLQIPYLNTAEHGMLTWHYTLNGQQWWQIFTKDQINANQ</sequence>
<proteinExistence type="predicted"/>
<dbReference type="NCBIfam" id="TIGR00360">
    <property type="entry name" value="ComEC_N-term"/>
    <property type="match status" value="1"/>
</dbReference>
<feature type="transmembrane region" description="Helical" evidence="6">
    <location>
        <begin position="260"/>
        <end position="283"/>
    </location>
</feature>
<dbReference type="InterPro" id="IPR035681">
    <property type="entry name" value="ComA-like_MBL"/>
</dbReference>
<dbReference type="InterPro" id="IPR001279">
    <property type="entry name" value="Metallo-B-lactamas"/>
</dbReference>
<evidence type="ECO:0000256" key="3">
    <source>
        <dbReference type="ARBA" id="ARBA00022692"/>
    </source>
</evidence>
<dbReference type="STRING" id="1218492.JG30_09240"/>
<dbReference type="SMART" id="SM00849">
    <property type="entry name" value="Lactamase_B"/>
    <property type="match status" value="1"/>
</dbReference>
<dbReference type="InterPro" id="IPR004477">
    <property type="entry name" value="ComEC_N"/>
</dbReference>
<evidence type="ECO:0000256" key="4">
    <source>
        <dbReference type="ARBA" id="ARBA00022989"/>
    </source>
</evidence>
<feature type="transmembrane region" description="Helical" evidence="6">
    <location>
        <begin position="52"/>
        <end position="69"/>
    </location>
</feature>
<comment type="subcellular location">
    <subcellularLocation>
        <location evidence="1">Cell membrane</location>
        <topology evidence="1">Multi-pass membrane protein</topology>
    </subcellularLocation>
</comment>
<dbReference type="NCBIfam" id="TIGR00361">
    <property type="entry name" value="ComEC_Rec2"/>
    <property type="match status" value="1"/>
</dbReference>
<dbReference type="InterPro" id="IPR036866">
    <property type="entry name" value="RibonucZ/Hydroxyglut_hydro"/>
</dbReference>
<dbReference type="PATRIC" id="fig|1218492.5.peg.1063"/>
<protein>
    <recommendedName>
        <fullName evidence="7">Metallo-beta-lactamase domain-containing protein</fullName>
    </recommendedName>
</protein>
<dbReference type="EMBL" id="JXJQ01000008">
    <property type="protein sequence ID" value="KJY61871.1"/>
    <property type="molecule type" value="Genomic_DNA"/>
</dbReference>
<keyword evidence="2" id="KW-1003">Cell membrane</keyword>
<evidence type="ECO:0000313" key="8">
    <source>
        <dbReference type="EMBL" id="KJY61871.1"/>
    </source>
</evidence>
<dbReference type="CDD" id="cd07731">
    <property type="entry name" value="ComA-like_MBL-fold"/>
    <property type="match status" value="1"/>
</dbReference>
<feature type="domain" description="Metallo-beta-lactamase" evidence="7">
    <location>
        <begin position="484"/>
        <end position="687"/>
    </location>
</feature>
<dbReference type="HOGENOM" id="CLU_010363_2_3_9"/>
<keyword evidence="4 6" id="KW-1133">Transmembrane helix</keyword>
<feature type="transmembrane region" description="Helical" evidence="6">
    <location>
        <begin position="383"/>
        <end position="404"/>
    </location>
</feature>
<dbReference type="OrthoDB" id="9761531at2"/>
<dbReference type="Pfam" id="PF03772">
    <property type="entry name" value="Competence"/>
    <property type="match status" value="1"/>
</dbReference>
<keyword evidence="3 6" id="KW-0812">Transmembrane</keyword>
<dbReference type="InterPro" id="IPR052159">
    <property type="entry name" value="Competence_DNA_uptake"/>
</dbReference>
<feature type="transmembrane region" description="Helical" evidence="6">
    <location>
        <begin position="12"/>
        <end position="32"/>
    </location>
</feature>
<feature type="transmembrane region" description="Helical" evidence="6">
    <location>
        <begin position="453"/>
        <end position="471"/>
    </location>
</feature>
<accession>A0A0F4LWF0</accession>
<evidence type="ECO:0000256" key="5">
    <source>
        <dbReference type="ARBA" id="ARBA00023136"/>
    </source>
</evidence>
<dbReference type="Proteomes" id="UP000033558">
    <property type="component" value="Unassembled WGS sequence"/>
</dbReference>
<keyword evidence="9" id="KW-1185">Reference proteome</keyword>
<evidence type="ECO:0000256" key="2">
    <source>
        <dbReference type="ARBA" id="ARBA00022475"/>
    </source>
</evidence>
<organism evidence="8 9">
    <name type="scientific">Bombilactobacillus mellifer</name>
    <dbReference type="NCBI Taxonomy" id="1218492"/>
    <lineage>
        <taxon>Bacteria</taxon>
        <taxon>Bacillati</taxon>
        <taxon>Bacillota</taxon>
        <taxon>Bacilli</taxon>
        <taxon>Lactobacillales</taxon>
        <taxon>Lactobacillaceae</taxon>
        <taxon>Bombilactobacillus</taxon>
    </lineage>
</organism>
<dbReference type="Pfam" id="PF00753">
    <property type="entry name" value="Lactamase_B"/>
    <property type="match status" value="1"/>
</dbReference>
<comment type="caution">
    <text evidence="8">The sequence shown here is derived from an EMBL/GenBank/DDBJ whole genome shotgun (WGS) entry which is preliminary data.</text>
</comment>
<dbReference type="Gene3D" id="3.60.15.10">
    <property type="entry name" value="Ribonuclease Z/Hydroxyacylglutathione hydrolase-like"/>
    <property type="match status" value="1"/>
</dbReference>
<dbReference type="RefSeq" id="WP_052725200.1">
    <property type="nucleotide sequence ID" value="NZ_KQ034028.1"/>
</dbReference>